<dbReference type="Pfam" id="PF06884">
    <property type="entry name" value="DUF1264"/>
    <property type="match status" value="1"/>
</dbReference>
<dbReference type="AlphaFoldDB" id="A0AAU9M442"/>
<evidence type="ECO:0000313" key="2">
    <source>
        <dbReference type="EMBL" id="CAH1421540.1"/>
    </source>
</evidence>
<keyword evidence="3" id="KW-1185">Reference proteome</keyword>
<sequence length="81" mass="9158">MCHIHDYEVDRGNQHPLGLLQVMMALTRDGQLYPNLAKERDNRVCRFALLGDLATVCPTHLRPRLAESLEVAPKQLGLISH</sequence>
<evidence type="ECO:0008006" key="4">
    <source>
        <dbReference type="Google" id="ProtNLM"/>
    </source>
</evidence>
<dbReference type="EMBL" id="CAKMRJ010001112">
    <property type="protein sequence ID" value="CAH1421540.1"/>
    <property type="molecule type" value="Genomic_DNA"/>
</dbReference>
<protein>
    <recommendedName>
        <fullName evidence="4">Transposase InsH N-terminal domain-containing protein</fullName>
    </recommendedName>
</protein>
<dbReference type="Proteomes" id="UP001157418">
    <property type="component" value="Unassembled WGS sequence"/>
</dbReference>
<gene>
    <name evidence="2" type="ORF">LVIROSA_LOCUS8935</name>
</gene>
<comment type="similarity">
    <text evidence="1">Belongs to the OBAP family.</text>
</comment>
<accession>A0AAU9M442</accession>
<evidence type="ECO:0000313" key="3">
    <source>
        <dbReference type="Proteomes" id="UP001157418"/>
    </source>
</evidence>
<name>A0AAU9M442_9ASTR</name>
<reference evidence="2 3" key="1">
    <citation type="submission" date="2022-01" db="EMBL/GenBank/DDBJ databases">
        <authorList>
            <person name="Xiong W."/>
            <person name="Schranz E."/>
        </authorList>
    </citation>
    <scope>NUCLEOTIDE SEQUENCE [LARGE SCALE GENOMIC DNA]</scope>
</reference>
<evidence type="ECO:0000256" key="1">
    <source>
        <dbReference type="ARBA" id="ARBA00009740"/>
    </source>
</evidence>
<proteinExistence type="inferred from homology"/>
<comment type="caution">
    <text evidence="2">The sequence shown here is derived from an EMBL/GenBank/DDBJ whole genome shotgun (WGS) entry which is preliminary data.</text>
</comment>
<dbReference type="InterPro" id="IPR010686">
    <property type="entry name" value="OBAP-like"/>
</dbReference>
<organism evidence="2 3">
    <name type="scientific">Lactuca virosa</name>
    <dbReference type="NCBI Taxonomy" id="75947"/>
    <lineage>
        <taxon>Eukaryota</taxon>
        <taxon>Viridiplantae</taxon>
        <taxon>Streptophyta</taxon>
        <taxon>Embryophyta</taxon>
        <taxon>Tracheophyta</taxon>
        <taxon>Spermatophyta</taxon>
        <taxon>Magnoliopsida</taxon>
        <taxon>eudicotyledons</taxon>
        <taxon>Gunneridae</taxon>
        <taxon>Pentapetalae</taxon>
        <taxon>asterids</taxon>
        <taxon>campanulids</taxon>
        <taxon>Asterales</taxon>
        <taxon>Asteraceae</taxon>
        <taxon>Cichorioideae</taxon>
        <taxon>Cichorieae</taxon>
        <taxon>Lactucinae</taxon>
        <taxon>Lactuca</taxon>
    </lineage>
</organism>